<feature type="domain" description="Xylanolytic transcriptional activator regulatory" evidence="7">
    <location>
        <begin position="298"/>
        <end position="367"/>
    </location>
</feature>
<dbReference type="AlphaFoldDB" id="A0A9W9VQ68"/>
<keyword evidence="4" id="KW-0804">Transcription</keyword>
<dbReference type="Proteomes" id="UP001147747">
    <property type="component" value="Unassembled WGS sequence"/>
</dbReference>
<dbReference type="GO" id="GO:0003677">
    <property type="term" value="F:DNA binding"/>
    <property type="evidence" value="ECO:0007669"/>
    <property type="project" value="UniProtKB-KW"/>
</dbReference>
<dbReference type="PANTHER" id="PTHR47171:SF6">
    <property type="entry name" value="SPECIFIC TRANSCRIPTION FACTOR, PUTATIVE (AFU_ORTHOLOGUE AFUA_2G06130)-RELATED"/>
    <property type="match status" value="1"/>
</dbReference>
<dbReference type="EMBL" id="JAPZBU010000009">
    <property type="protein sequence ID" value="KAJ5387308.1"/>
    <property type="molecule type" value="Genomic_DNA"/>
</dbReference>
<protein>
    <submittedName>
        <fullName evidence="8">Transcriptional regulator family: Fungal Specific TF</fullName>
    </submittedName>
</protein>
<evidence type="ECO:0000256" key="5">
    <source>
        <dbReference type="ARBA" id="ARBA00023242"/>
    </source>
</evidence>
<dbReference type="GO" id="GO:0006351">
    <property type="term" value="P:DNA-templated transcription"/>
    <property type="evidence" value="ECO:0007669"/>
    <property type="project" value="InterPro"/>
</dbReference>
<evidence type="ECO:0000259" key="7">
    <source>
        <dbReference type="SMART" id="SM00906"/>
    </source>
</evidence>
<keyword evidence="2" id="KW-0805">Transcription regulation</keyword>
<name>A0A9W9VQ68_9EURO</name>
<comment type="caution">
    <text evidence="8">The sequence shown here is derived from an EMBL/GenBank/DDBJ whole genome shotgun (WGS) entry which is preliminary data.</text>
</comment>
<gene>
    <name evidence="8" type="ORF">N7509_009849</name>
</gene>
<evidence type="ECO:0000256" key="6">
    <source>
        <dbReference type="SAM" id="MobiDB-lite"/>
    </source>
</evidence>
<reference evidence="8" key="2">
    <citation type="journal article" date="2023" name="IMA Fungus">
        <title>Comparative genomic study of the Penicillium genus elucidates a diverse pangenome and 15 lateral gene transfer events.</title>
        <authorList>
            <person name="Petersen C."/>
            <person name="Sorensen T."/>
            <person name="Nielsen M.R."/>
            <person name="Sondergaard T.E."/>
            <person name="Sorensen J.L."/>
            <person name="Fitzpatrick D.A."/>
            <person name="Frisvad J.C."/>
            <person name="Nielsen K.L."/>
        </authorList>
    </citation>
    <scope>NUCLEOTIDE SEQUENCE</scope>
    <source>
        <strain evidence="8">IBT 29677</strain>
    </source>
</reference>
<sequence>MELTWLANTPQSRSRTRAPRACPACQRRKKRCRHLTLGIEPTEEEAAEPPRKIRAQASNAAGDDFERRPRRRTASADPVLPSHSFHSTERFVGDLNPEAVIRERLDAPTDSPLRDRIGLWINSSTAVTQNDNVEPDRSQPAGSGAISLSVLPQPPAGALESQKISSILHQRYVSAMQACHELPKSTREKLTTIFIEKIHPLVPVLDIKVLKETQANASASTFLDRAICLVAAKSPAASPDLRLIEDGPILSSRQFCSEVYKGLVTAMEAELEPDRLTRIRIWALMSLHCEGHEGAEAASLHLCQAIHQAQTVGLHLDRPGRTSADPLPRLFWSLWTLDKMHASIGGRPVLLADRDIGVTKPDSRVAETRGAFAVWLAVSELLATVISFYRPSAGVTSGWEEGFPAFEDIVEEHTNGGVDFGTLGLLELYYHCVAILSCRYKLTESLDGTRISSIRQGLAAVRIYSIVAVECDNQLPPHPIVPYAISLSMGVSYRQLRSSKLITHFNRAKASLEACCSLLEKISPQWYSAEAMARLGRKALHQMDLNPEQRRQPQPQTQPAEAPLPLPRPSTNTVRAAPAQEQEQALELESEPPGLALPTNTNSTALALAPGTIDMVSGMPSTAPECEGPGPLKTPLESASASASASALPSVQDFDAEAPMQGFADIDMLFGEFLDLSLPTNFWDPVFAEEGQGQDQQHGT</sequence>
<dbReference type="CDD" id="cd12148">
    <property type="entry name" value="fungal_TF_MHR"/>
    <property type="match status" value="1"/>
</dbReference>
<evidence type="ECO:0000313" key="9">
    <source>
        <dbReference type="Proteomes" id="UP001147747"/>
    </source>
</evidence>
<accession>A0A9W9VQ68</accession>
<dbReference type="InterPro" id="IPR007219">
    <property type="entry name" value="XnlR_reg_dom"/>
</dbReference>
<proteinExistence type="predicted"/>
<keyword evidence="9" id="KW-1185">Reference proteome</keyword>
<reference evidence="8" key="1">
    <citation type="submission" date="2022-12" db="EMBL/GenBank/DDBJ databases">
        <authorList>
            <person name="Petersen C."/>
        </authorList>
    </citation>
    <scope>NUCLEOTIDE SEQUENCE</scope>
    <source>
        <strain evidence="8">IBT 29677</strain>
    </source>
</reference>
<feature type="region of interest" description="Disordered" evidence="6">
    <location>
        <begin position="1"/>
        <end position="22"/>
    </location>
</feature>
<dbReference type="GeneID" id="81373466"/>
<feature type="region of interest" description="Disordered" evidence="6">
    <location>
        <begin position="616"/>
        <end position="637"/>
    </location>
</feature>
<keyword evidence="1" id="KW-0862">Zinc</keyword>
<organism evidence="8 9">
    <name type="scientific">Penicillium cosmopolitanum</name>
    <dbReference type="NCBI Taxonomy" id="1131564"/>
    <lineage>
        <taxon>Eukaryota</taxon>
        <taxon>Fungi</taxon>
        <taxon>Dikarya</taxon>
        <taxon>Ascomycota</taxon>
        <taxon>Pezizomycotina</taxon>
        <taxon>Eurotiomycetes</taxon>
        <taxon>Eurotiomycetidae</taxon>
        <taxon>Eurotiales</taxon>
        <taxon>Aspergillaceae</taxon>
        <taxon>Penicillium</taxon>
    </lineage>
</organism>
<feature type="compositionally biased region" description="Low complexity" evidence="6">
    <location>
        <begin position="552"/>
        <end position="561"/>
    </location>
</feature>
<dbReference type="RefSeq" id="XP_056485106.1">
    <property type="nucleotide sequence ID" value="XM_056634486.1"/>
</dbReference>
<evidence type="ECO:0000256" key="3">
    <source>
        <dbReference type="ARBA" id="ARBA00023125"/>
    </source>
</evidence>
<feature type="compositionally biased region" description="Polar residues" evidence="6">
    <location>
        <begin position="1"/>
        <end position="11"/>
    </location>
</feature>
<dbReference type="SMART" id="SM00906">
    <property type="entry name" value="Fungal_trans"/>
    <property type="match status" value="1"/>
</dbReference>
<dbReference type="PANTHER" id="PTHR47171">
    <property type="entry name" value="FARA-RELATED"/>
    <property type="match status" value="1"/>
</dbReference>
<evidence type="ECO:0000256" key="2">
    <source>
        <dbReference type="ARBA" id="ARBA00023015"/>
    </source>
</evidence>
<keyword evidence="5" id="KW-0539">Nucleus</keyword>
<feature type="region of interest" description="Disordered" evidence="6">
    <location>
        <begin position="547"/>
        <end position="601"/>
    </location>
</feature>
<dbReference type="OrthoDB" id="10031947at2759"/>
<feature type="region of interest" description="Disordered" evidence="6">
    <location>
        <begin position="36"/>
        <end position="85"/>
    </location>
</feature>
<evidence type="ECO:0000256" key="1">
    <source>
        <dbReference type="ARBA" id="ARBA00022833"/>
    </source>
</evidence>
<dbReference type="InterPro" id="IPR052073">
    <property type="entry name" value="Amide_Lactam_Regulators"/>
</dbReference>
<dbReference type="Pfam" id="PF04082">
    <property type="entry name" value="Fungal_trans"/>
    <property type="match status" value="1"/>
</dbReference>
<dbReference type="GO" id="GO:0008270">
    <property type="term" value="F:zinc ion binding"/>
    <property type="evidence" value="ECO:0007669"/>
    <property type="project" value="InterPro"/>
</dbReference>
<evidence type="ECO:0000256" key="4">
    <source>
        <dbReference type="ARBA" id="ARBA00023163"/>
    </source>
</evidence>
<keyword evidence="3" id="KW-0238">DNA-binding</keyword>
<evidence type="ECO:0000313" key="8">
    <source>
        <dbReference type="EMBL" id="KAJ5387308.1"/>
    </source>
</evidence>